<dbReference type="EMBL" id="MNPJ01000022">
    <property type="protein sequence ID" value="OQS54089.1"/>
    <property type="molecule type" value="Genomic_DNA"/>
</dbReference>
<gene>
    <name evidence="1" type="ORF">EHP00_1159</name>
</gene>
<protein>
    <submittedName>
        <fullName evidence="1">Uncharacterized protein</fullName>
    </submittedName>
</protein>
<accession>A0A1W0E4G5</accession>
<evidence type="ECO:0000313" key="1">
    <source>
        <dbReference type="EMBL" id="OQS54089.1"/>
    </source>
</evidence>
<evidence type="ECO:0000313" key="2">
    <source>
        <dbReference type="Proteomes" id="UP000192758"/>
    </source>
</evidence>
<dbReference type="AlphaFoldDB" id="A0A1W0E4G5"/>
<name>A0A1W0E4G5_9MICR</name>
<dbReference type="Proteomes" id="UP000192758">
    <property type="component" value="Unassembled WGS sequence"/>
</dbReference>
<organism evidence="1 2">
    <name type="scientific">Ecytonucleospora hepatopenaei</name>
    <dbReference type="NCBI Taxonomy" id="646526"/>
    <lineage>
        <taxon>Eukaryota</taxon>
        <taxon>Fungi</taxon>
        <taxon>Fungi incertae sedis</taxon>
        <taxon>Microsporidia</taxon>
        <taxon>Enterocytozoonidae</taxon>
        <taxon>Ecytonucleospora</taxon>
    </lineage>
</organism>
<keyword evidence="2" id="KW-1185">Reference proteome</keyword>
<proteinExistence type="predicted"/>
<dbReference type="VEuPathDB" id="MicrosporidiaDB:EHP00_1159"/>
<comment type="caution">
    <text evidence="1">The sequence shown here is derived from an EMBL/GenBank/DDBJ whole genome shotgun (WGS) entry which is preliminary data.</text>
</comment>
<sequence length="146" mass="16951">MLYFLYLVSCAKYLLKSYIPSENGNNIGIIDRKLGVVQDYGKVALLYLNTMDNTNFNITLVPARDFEFKGELEIKIDSNNNAVANEIEIVDKNSVVYPFQIMYNWFFNTKMIKSGSNCLELIKNQVKSVNECDFQNKKQQFYIDKI</sequence>
<reference evidence="1 2" key="1">
    <citation type="journal article" date="2017" name="Environ. Microbiol.">
        <title>Decay of the glycolytic pathway and adaptation to intranuclear parasitism within Enterocytozoonidae microsporidia.</title>
        <authorList>
            <person name="Wiredu Boakye D."/>
            <person name="Jaroenlak P."/>
            <person name="Prachumwat A."/>
            <person name="Williams T.A."/>
            <person name="Bateman K.S."/>
            <person name="Itsathitphaisarn O."/>
            <person name="Sritunyalucksana K."/>
            <person name="Paszkiewicz K.H."/>
            <person name="Moore K.A."/>
            <person name="Stentiford G.D."/>
            <person name="Williams B.A."/>
        </authorList>
    </citation>
    <scope>NUCLEOTIDE SEQUENCE [LARGE SCALE GENOMIC DNA]</scope>
    <source>
        <strain evidence="1 2">TH1</strain>
    </source>
</reference>